<dbReference type="CDD" id="cd00067">
    <property type="entry name" value="GAL4"/>
    <property type="match status" value="1"/>
</dbReference>
<dbReference type="GO" id="GO:0006351">
    <property type="term" value="P:DNA-templated transcription"/>
    <property type="evidence" value="ECO:0007669"/>
    <property type="project" value="InterPro"/>
</dbReference>
<dbReference type="GO" id="GO:0003677">
    <property type="term" value="F:DNA binding"/>
    <property type="evidence" value="ECO:0007669"/>
    <property type="project" value="UniProtKB-KW"/>
</dbReference>
<evidence type="ECO:0000313" key="9">
    <source>
        <dbReference type="Proteomes" id="UP000215305"/>
    </source>
</evidence>
<feature type="compositionally biased region" description="Basic and acidic residues" evidence="6">
    <location>
        <begin position="1"/>
        <end position="14"/>
    </location>
</feature>
<dbReference type="Pfam" id="PF04082">
    <property type="entry name" value="Fungal_trans"/>
    <property type="match status" value="1"/>
</dbReference>
<feature type="domain" description="Zn(2)-C6 fungal-type" evidence="7">
    <location>
        <begin position="38"/>
        <end position="68"/>
    </location>
</feature>
<evidence type="ECO:0000256" key="5">
    <source>
        <dbReference type="ARBA" id="ARBA00023242"/>
    </source>
</evidence>
<evidence type="ECO:0000256" key="3">
    <source>
        <dbReference type="ARBA" id="ARBA00023125"/>
    </source>
</evidence>
<dbReference type="CDD" id="cd12148">
    <property type="entry name" value="fungal_TF_MHR"/>
    <property type="match status" value="1"/>
</dbReference>
<evidence type="ECO:0000256" key="6">
    <source>
        <dbReference type="SAM" id="MobiDB-lite"/>
    </source>
</evidence>
<dbReference type="VEuPathDB" id="FungiDB:CDV56_101867"/>
<protein>
    <recommendedName>
        <fullName evidence="7">Zn(2)-C6 fungal-type domain-containing protein</fullName>
    </recommendedName>
</protein>
<dbReference type="Gene3D" id="4.10.240.10">
    <property type="entry name" value="Zn(2)-C6 fungal-type DNA-binding domain"/>
    <property type="match status" value="1"/>
</dbReference>
<dbReference type="AlphaFoldDB" id="A0A397FYF3"/>
<dbReference type="PROSITE" id="PS00463">
    <property type="entry name" value="ZN2_CY6_FUNGAL_1"/>
    <property type="match status" value="1"/>
</dbReference>
<dbReference type="PANTHER" id="PTHR47785:SF3">
    <property type="entry name" value="ZN(2)-C6 FUNGAL-TYPE DOMAIN-CONTAINING PROTEIN"/>
    <property type="match status" value="1"/>
</dbReference>
<keyword evidence="1" id="KW-0479">Metal-binding</keyword>
<organism evidence="8 9">
    <name type="scientific">Aspergillus thermomutatus</name>
    <name type="common">Neosartorya pseudofischeri</name>
    <dbReference type="NCBI Taxonomy" id="41047"/>
    <lineage>
        <taxon>Eukaryota</taxon>
        <taxon>Fungi</taxon>
        <taxon>Dikarya</taxon>
        <taxon>Ascomycota</taxon>
        <taxon>Pezizomycotina</taxon>
        <taxon>Eurotiomycetes</taxon>
        <taxon>Eurotiomycetidae</taxon>
        <taxon>Eurotiales</taxon>
        <taxon>Aspergillaceae</taxon>
        <taxon>Aspergillus</taxon>
        <taxon>Aspergillus subgen. Fumigati</taxon>
    </lineage>
</organism>
<dbReference type="PANTHER" id="PTHR47785">
    <property type="entry name" value="ZN(II)2CYS6 TRANSCRIPTION FACTOR (EUROFUNG)-RELATED-RELATED"/>
    <property type="match status" value="1"/>
</dbReference>
<dbReference type="GO" id="GO:0000981">
    <property type="term" value="F:DNA-binding transcription factor activity, RNA polymerase II-specific"/>
    <property type="evidence" value="ECO:0007669"/>
    <property type="project" value="InterPro"/>
</dbReference>
<feature type="region of interest" description="Disordered" evidence="6">
    <location>
        <begin position="1"/>
        <end position="30"/>
    </location>
</feature>
<comment type="caution">
    <text evidence="8">The sequence shown here is derived from an EMBL/GenBank/DDBJ whole genome shotgun (WGS) entry which is preliminary data.</text>
</comment>
<proteinExistence type="predicted"/>
<evidence type="ECO:0000256" key="2">
    <source>
        <dbReference type="ARBA" id="ARBA00023015"/>
    </source>
</evidence>
<reference evidence="8" key="1">
    <citation type="submission" date="2018-08" db="EMBL/GenBank/DDBJ databases">
        <title>Draft genome sequence of azole-resistant Aspergillus thermomutatus (Neosartorya pseudofischeri) strain HMR AF 39, isolated from a human nasal aspirate.</title>
        <authorList>
            <person name="Parent-Michaud M."/>
            <person name="Dufresne P.J."/>
            <person name="Fournier E."/>
            <person name="Martineau C."/>
            <person name="Moreira S."/>
            <person name="Perkins V."/>
            <person name="De Repentigny L."/>
            <person name="Dufresne S.F."/>
        </authorList>
    </citation>
    <scope>NUCLEOTIDE SEQUENCE [LARGE SCALE GENOMIC DNA]</scope>
    <source>
        <strain evidence="8">HMR AF 39</strain>
    </source>
</reference>
<dbReference type="PROSITE" id="PS50048">
    <property type="entry name" value="ZN2_CY6_FUNGAL_2"/>
    <property type="match status" value="1"/>
</dbReference>
<keyword evidence="5" id="KW-0539">Nucleus</keyword>
<name>A0A397FYF3_ASPTH</name>
<dbReference type="GeneID" id="38123841"/>
<dbReference type="SUPFAM" id="SSF57701">
    <property type="entry name" value="Zn2/Cys6 DNA-binding domain"/>
    <property type="match status" value="1"/>
</dbReference>
<sequence length="545" mass="61361">MDHLDSDLRSEDQRPRKRSSVSTISGHRGKVRKRSSLACDTCRSRRTKCDGQRPRCHYCRTHAVECCYQEPPQPPASKVELELAAVNKRLDHLTHLLTSSQKNSPPYIDDDHDGPTDDRLRHVSPKLRSQQGSPFKLLGTSSVLRTLGLDPDFGHTLIRMERTAFDASSRGYGASRMLMMHHQKAAGALAVFLEKIHSWYPILPLAFSEQYFHILSGTLAPSTESCLALLVAAVGCVVQDEEMRSSGDLHERSDLVFFEAALASLPIVISECSLVSVQCALLFGIYYCSLMKPCQAHDYSLIASFKIQNLLKSFHDIISKDPEKSELTNRAYWAALLLENELSVQLDIAKSDLWKYDEYIPLPDCRRTWQFAVPGPESGPQAASPTTVASPGSIGAETSESYFLAEIAMRRMLHRCNTATRQTSDGRHVYAPGIALELEHQLESWYDYLPEIIRFNRIEHHPLSPGAASGGPQQCPLTTFLRVQYHCCKLSIYWPAIYQAILDGAASDQLLDHCKRFFDSYIQLMHSIVSAFQVCIVNRWTLFVR</sequence>
<dbReference type="InterPro" id="IPR001138">
    <property type="entry name" value="Zn2Cys6_DnaBD"/>
</dbReference>
<evidence type="ECO:0000259" key="7">
    <source>
        <dbReference type="PROSITE" id="PS50048"/>
    </source>
</evidence>
<dbReference type="EMBL" id="NKHU02000381">
    <property type="protein sequence ID" value="RHZ43792.1"/>
    <property type="molecule type" value="Genomic_DNA"/>
</dbReference>
<keyword evidence="9" id="KW-1185">Reference proteome</keyword>
<dbReference type="RefSeq" id="XP_026609987.1">
    <property type="nucleotide sequence ID" value="XM_026755486.1"/>
</dbReference>
<accession>A0A397FYF3</accession>
<feature type="region of interest" description="Disordered" evidence="6">
    <location>
        <begin position="97"/>
        <end position="117"/>
    </location>
</feature>
<dbReference type="SMART" id="SM00066">
    <property type="entry name" value="GAL4"/>
    <property type="match status" value="1"/>
</dbReference>
<dbReference type="InterPro" id="IPR036864">
    <property type="entry name" value="Zn2-C6_fun-type_DNA-bd_sf"/>
</dbReference>
<keyword evidence="2" id="KW-0805">Transcription regulation</keyword>
<evidence type="ECO:0000256" key="4">
    <source>
        <dbReference type="ARBA" id="ARBA00023163"/>
    </source>
</evidence>
<dbReference type="OrthoDB" id="4685598at2759"/>
<evidence type="ECO:0000256" key="1">
    <source>
        <dbReference type="ARBA" id="ARBA00022723"/>
    </source>
</evidence>
<dbReference type="GO" id="GO:0008270">
    <property type="term" value="F:zinc ion binding"/>
    <property type="evidence" value="ECO:0007669"/>
    <property type="project" value="InterPro"/>
</dbReference>
<keyword evidence="4" id="KW-0804">Transcription</keyword>
<evidence type="ECO:0000313" key="8">
    <source>
        <dbReference type="EMBL" id="RHZ43792.1"/>
    </source>
</evidence>
<gene>
    <name evidence="8" type="ORF">CDV56_101867</name>
</gene>
<dbReference type="Pfam" id="PF00172">
    <property type="entry name" value="Zn_clus"/>
    <property type="match status" value="1"/>
</dbReference>
<dbReference type="Proteomes" id="UP000215305">
    <property type="component" value="Unassembled WGS sequence"/>
</dbReference>
<dbReference type="InterPro" id="IPR007219">
    <property type="entry name" value="XnlR_reg_dom"/>
</dbReference>
<dbReference type="InterPro" id="IPR053181">
    <property type="entry name" value="EcdB-like_regulator"/>
</dbReference>
<keyword evidence="3" id="KW-0238">DNA-binding</keyword>